<dbReference type="RefSeq" id="WP_345264072.1">
    <property type="nucleotide sequence ID" value="NZ_BAABHB010000001.1"/>
</dbReference>
<keyword evidence="11" id="KW-1185">Reference proteome</keyword>
<dbReference type="Proteomes" id="UP001500936">
    <property type="component" value="Unassembled WGS sequence"/>
</dbReference>
<dbReference type="SUPFAM" id="SSF52317">
    <property type="entry name" value="Class I glutamine amidotransferase-like"/>
    <property type="match status" value="1"/>
</dbReference>
<evidence type="ECO:0000256" key="4">
    <source>
        <dbReference type="ARBA" id="ARBA00013115"/>
    </source>
</evidence>
<dbReference type="PIRSF" id="PIRSF032067">
    <property type="entry name" value="Cyanophycinase"/>
    <property type="match status" value="1"/>
</dbReference>
<keyword evidence="6" id="KW-0645">Protease</keyword>
<name>A0ABP8JXL1_9BACT</name>
<dbReference type="EC" id="3.4.15.6" evidence="4"/>
<dbReference type="NCBIfam" id="TIGR02069">
    <property type="entry name" value="cyanophycinase"/>
    <property type="match status" value="1"/>
</dbReference>
<keyword evidence="7" id="KW-0378">Hydrolase</keyword>
<evidence type="ECO:0000256" key="8">
    <source>
        <dbReference type="ARBA" id="ARBA00022825"/>
    </source>
</evidence>
<evidence type="ECO:0000256" key="7">
    <source>
        <dbReference type="ARBA" id="ARBA00022801"/>
    </source>
</evidence>
<dbReference type="Pfam" id="PF03575">
    <property type="entry name" value="Peptidase_S51"/>
    <property type="match status" value="1"/>
</dbReference>
<dbReference type="InterPro" id="IPR011811">
    <property type="entry name" value="Peptidase_S51_cyanophycinase"/>
</dbReference>
<protein>
    <recommendedName>
        <fullName evidence="5">Cyanophycinase</fullName>
        <ecNumber evidence="4">3.4.15.6</ecNumber>
    </recommendedName>
</protein>
<evidence type="ECO:0000256" key="3">
    <source>
        <dbReference type="ARBA" id="ARBA00006534"/>
    </source>
</evidence>
<comment type="catalytic activity">
    <reaction evidence="1">
        <text>[L-4-(L-arginin-2-N-yl)aspartate](n) + H2O = [L-4-(L-arginin-2-N-yl)aspartate](n-1) + L-4-(L-arginin-2-N-yl)aspartate</text>
        <dbReference type="Rhea" id="RHEA:12845"/>
        <dbReference type="Rhea" id="RHEA-COMP:13728"/>
        <dbReference type="Rhea" id="RHEA-COMP:13734"/>
        <dbReference type="ChEBI" id="CHEBI:15377"/>
        <dbReference type="ChEBI" id="CHEBI:137986"/>
        <dbReference type="ChEBI" id="CHEBI:137991"/>
        <dbReference type="EC" id="3.4.15.6"/>
    </reaction>
</comment>
<dbReference type="CDD" id="cd03145">
    <property type="entry name" value="GAT1_cyanophycinase"/>
    <property type="match status" value="1"/>
</dbReference>
<dbReference type="PANTHER" id="PTHR36175:SF1">
    <property type="entry name" value="CYANOPHYCINASE"/>
    <property type="match status" value="1"/>
</dbReference>
<dbReference type="EMBL" id="BAABHB010000001">
    <property type="protein sequence ID" value="GAA4397661.1"/>
    <property type="molecule type" value="Genomic_DNA"/>
</dbReference>
<organism evidence="10 11">
    <name type="scientific">Nibrella viscosa</name>
    <dbReference type="NCBI Taxonomy" id="1084524"/>
    <lineage>
        <taxon>Bacteria</taxon>
        <taxon>Pseudomonadati</taxon>
        <taxon>Bacteroidota</taxon>
        <taxon>Cytophagia</taxon>
        <taxon>Cytophagales</taxon>
        <taxon>Spirosomataceae</taxon>
        <taxon>Nibrella</taxon>
    </lineage>
</organism>
<gene>
    <name evidence="10" type="ORF">GCM10023187_07370</name>
</gene>
<reference evidence="11" key="1">
    <citation type="journal article" date="2019" name="Int. J. Syst. Evol. Microbiol.">
        <title>The Global Catalogue of Microorganisms (GCM) 10K type strain sequencing project: providing services to taxonomists for standard genome sequencing and annotation.</title>
        <authorList>
            <consortium name="The Broad Institute Genomics Platform"/>
            <consortium name="The Broad Institute Genome Sequencing Center for Infectious Disease"/>
            <person name="Wu L."/>
            <person name="Ma J."/>
        </authorList>
    </citation>
    <scope>NUCLEOTIDE SEQUENCE [LARGE SCALE GENOMIC DNA]</scope>
    <source>
        <strain evidence="11">JCM 17925</strain>
    </source>
</reference>
<accession>A0ABP8JXL1</accession>
<dbReference type="PANTHER" id="PTHR36175">
    <property type="entry name" value="CYANOPHYCINASE"/>
    <property type="match status" value="1"/>
</dbReference>
<comment type="similarity">
    <text evidence="3">Belongs to the peptidase S51 family.</text>
</comment>
<evidence type="ECO:0000256" key="6">
    <source>
        <dbReference type="ARBA" id="ARBA00022670"/>
    </source>
</evidence>
<evidence type="ECO:0000256" key="1">
    <source>
        <dbReference type="ARBA" id="ARBA00001092"/>
    </source>
</evidence>
<proteinExistence type="inferred from homology"/>
<evidence type="ECO:0000256" key="5">
    <source>
        <dbReference type="ARBA" id="ARBA00015719"/>
    </source>
</evidence>
<evidence type="ECO:0000256" key="2">
    <source>
        <dbReference type="ARBA" id="ARBA00002039"/>
    </source>
</evidence>
<dbReference type="Gene3D" id="3.40.50.880">
    <property type="match status" value="1"/>
</dbReference>
<dbReference type="InterPro" id="IPR029062">
    <property type="entry name" value="Class_I_gatase-like"/>
</dbReference>
<comment type="caution">
    <text evidence="10">The sequence shown here is derived from an EMBL/GenBank/DDBJ whole genome shotgun (WGS) entry which is preliminary data.</text>
</comment>
<evidence type="ECO:0000313" key="10">
    <source>
        <dbReference type="EMBL" id="GAA4397661.1"/>
    </source>
</evidence>
<feature type="region of interest" description="Disordered" evidence="9">
    <location>
        <begin position="1"/>
        <end position="26"/>
    </location>
</feature>
<evidence type="ECO:0000256" key="9">
    <source>
        <dbReference type="SAM" id="MobiDB-lite"/>
    </source>
</evidence>
<sequence length="290" mass="31550">MTVPKGKLIPIGGSEAREPGEEATNSELRQPDFFRSGVLKSFLNEIHKKNPRIEVIPAASEIPAEMGAQYKNAFAKLGVKNVHVMQLTSAEDANKPGNLERLNKADAVLFTGGDQTTLIEKLLDTELIRHLQKQYEERDFTIAGTSAGAAAMSRFAIKDGKSAESLIKGVVETEKGLSLLPGVILDTHFMERGRLPRLTEALLRNPGLVGVGLCADTGLVITEGNKLRAIGSGGAFVVLTDESKYTNYHKVPEMESIYLDNLKVHILANGAGFLLKERRFIPSDPVSETK</sequence>
<keyword evidence="8" id="KW-0720">Serine protease</keyword>
<dbReference type="InterPro" id="IPR005320">
    <property type="entry name" value="Peptidase_S51"/>
</dbReference>
<evidence type="ECO:0000313" key="11">
    <source>
        <dbReference type="Proteomes" id="UP001500936"/>
    </source>
</evidence>
<comment type="function">
    <text evidence="2">Exopeptidase that catalyzes the hydrolytic cleavage of multi-L-arginyl-poly-L-aspartic acid (cyanophycin; a water-insoluble reserve polymer) into aspartate-arginine dipeptides.</text>
</comment>